<evidence type="ECO:0000259" key="4">
    <source>
        <dbReference type="SMART" id="SM00534"/>
    </source>
</evidence>
<dbReference type="PANTHER" id="PTHR11361">
    <property type="entry name" value="DNA MISMATCH REPAIR PROTEIN MUTS FAMILY MEMBER"/>
    <property type="match status" value="1"/>
</dbReference>
<proteinExistence type="predicted"/>
<sequence length="341" mass="39220">MRYCVLINGNSIKVRQYASESDYSAEVEQTFEKFKQGAVKNYAVKFRSEAEMNHVEAQILDAVVRLYPDIFGHLDQYCEEHRDYVDEKIGAFDREIQFYLSYLEFIAVFKRAGLNFCYPRMSEDHKEIYNYDGFDLALANKLRLENAMVVCNDFFLNGQERIFIITGPNQGGKTTFARAFGQIHYLASLGCPVPGRDAQLFLFDRLFTHFEQEENLANLRGKLQDDLVRMREILKQATPNSIIIMNEVFTSTALKDAIFLIRKVMEQIMQLDALCACVTFLDELASLSETTVSMVSTIVPENPALRTYKVIRKHADGLAYAISIAEKYRLTYDALKERIVS</sequence>
<keyword evidence="3" id="KW-0238">DNA-binding</keyword>
<name>A0A081BS06_9BACT</name>
<evidence type="ECO:0000256" key="1">
    <source>
        <dbReference type="ARBA" id="ARBA00022741"/>
    </source>
</evidence>
<organism evidence="5">
    <name type="scientific">Candidatus Moduliflexus flocculans</name>
    <dbReference type="NCBI Taxonomy" id="1499966"/>
    <lineage>
        <taxon>Bacteria</taxon>
        <taxon>Candidatus Moduliflexota</taxon>
        <taxon>Candidatus Moduliflexia</taxon>
        <taxon>Candidatus Moduliflexales</taxon>
        <taxon>Candidatus Moduliflexaceae</taxon>
    </lineage>
</organism>
<dbReference type="InterPro" id="IPR027417">
    <property type="entry name" value="P-loop_NTPase"/>
</dbReference>
<accession>A0A081BS06</accession>
<dbReference type="InterPro" id="IPR000432">
    <property type="entry name" value="DNA_mismatch_repair_MutS_C"/>
</dbReference>
<keyword evidence="1" id="KW-0547">Nucleotide-binding</keyword>
<dbReference type="GO" id="GO:0006298">
    <property type="term" value="P:mismatch repair"/>
    <property type="evidence" value="ECO:0007669"/>
    <property type="project" value="InterPro"/>
</dbReference>
<dbReference type="PANTHER" id="PTHR11361:SF34">
    <property type="entry name" value="DNA MISMATCH REPAIR PROTEIN MSH1, MITOCHONDRIAL"/>
    <property type="match status" value="1"/>
</dbReference>
<dbReference type="SMART" id="SM00534">
    <property type="entry name" value="MUTSac"/>
    <property type="match status" value="1"/>
</dbReference>
<evidence type="ECO:0000313" key="5">
    <source>
        <dbReference type="EMBL" id="GAK54187.1"/>
    </source>
</evidence>
<feature type="domain" description="DNA mismatch repair proteins mutS family" evidence="4">
    <location>
        <begin position="160"/>
        <end position="341"/>
    </location>
</feature>
<dbReference type="GO" id="GO:0005829">
    <property type="term" value="C:cytosol"/>
    <property type="evidence" value="ECO:0007669"/>
    <property type="project" value="TreeGrafter"/>
</dbReference>
<dbReference type="GO" id="GO:0140664">
    <property type="term" value="F:ATP-dependent DNA damage sensor activity"/>
    <property type="evidence" value="ECO:0007669"/>
    <property type="project" value="InterPro"/>
</dbReference>
<reference evidence="5" key="1">
    <citation type="journal article" date="2015" name="PeerJ">
        <title>First genomic representation of candidate bacterial phylum KSB3 points to enhanced environmental sensing as a trigger of wastewater bulking.</title>
        <authorList>
            <person name="Sekiguchi Y."/>
            <person name="Ohashi A."/>
            <person name="Parks D.H."/>
            <person name="Yamauchi T."/>
            <person name="Tyson G.W."/>
            <person name="Hugenholtz P."/>
        </authorList>
    </citation>
    <scope>NUCLEOTIDE SEQUENCE [LARGE SCALE GENOMIC DNA]</scope>
</reference>
<dbReference type="AlphaFoldDB" id="A0A081BS06"/>
<evidence type="ECO:0000313" key="6">
    <source>
        <dbReference type="Proteomes" id="UP000030700"/>
    </source>
</evidence>
<dbReference type="Gene3D" id="3.40.50.300">
    <property type="entry name" value="P-loop containing nucleotide triphosphate hydrolases"/>
    <property type="match status" value="1"/>
</dbReference>
<keyword evidence="6" id="KW-1185">Reference proteome</keyword>
<dbReference type="GO" id="GO:0030983">
    <property type="term" value="F:mismatched DNA binding"/>
    <property type="evidence" value="ECO:0007669"/>
    <property type="project" value="InterPro"/>
</dbReference>
<keyword evidence="2" id="KW-0067">ATP-binding</keyword>
<dbReference type="InterPro" id="IPR045076">
    <property type="entry name" value="MutS"/>
</dbReference>
<dbReference type="Pfam" id="PF00488">
    <property type="entry name" value="MutS_V"/>
    <property type="match status" value="1"/>
</dbReference>
<dbReference type="SUPFAM" id="SSF52540">
    <property type="entry name" value="P-loop containing nucleoside triphosphate hydrolases"/>
    <property type="match status" value="1"/>
</dbReference>
<dbReference type="GO" id="GO:0005524">
    <property type="term" value="F:ATP binding"/>
    <property type="evidence" value="ECO:0007669"/>
    <property type="project" value="UniProtKB-KW"/>
</dbReference>
<dbReference type="Proteomes" id="UP000030700">
    <property type="component" value="Unassembled WGS sequence"/>
</dbReference>
<evidence type="ECO:0000256" key="2">
    <source>
        <dbReference type="ARBA" id="ARBA00022840"/>
    </source>
</evidence>
<dbReference type="EMBL" id="DF820460">
    <property type="protein sequence ID" value="GAK54187.1"/>
    <property type="molecule type" value="Genomic_DNA"/>
</dbReference>
<gene>
    <name evidence="5" type="ORF">U14_05466</name>
</gene>
<dbReference type="HOGENOM" id="CLU_036487_0_0_0"/>
<protein>
    <submittedName>
        <fullName evidence="5">DNA mismatch repair protein MutS domain protein</fullName>
    </submittedName>
</protein>
<dbReference type="STRING" id="1499966.U14_05466"/>
<evidence type="ECO:0000256" key="3">
    <source>
        <dbReference type="ARBA" id="ARBA00023125"/>
    </source>
</evidence>